<reference evidence="1 2" key="1">
    <citation type="journal article" date="2023" name="G3 (Bethesda)">
        <title>A chromosome-length genome assembly and annotation of blackberry (Rubus argutus, cv. 'Hillquist').</title>
        <authorList>
            <person name="Bruna T."/>
            <person name="Aryal R."/>
            <person name="Dudchenko O."/>
            <person name="Sargent D.J."/>
            <person name="Mead D."/>
            <person name="Buti M."/>
            <person name="Cavallini A."/>
            <person name="Hytonen T."/>
            <person name="Andres J."/>
            <person name="Pham M."/>
            <person name="Weisz D."/>
            <person name="Mascagni F."/>
            <person name="Usai G."/>
            <person name="Natali L."/>
            <person name="Bassil N."/>
            <person name="Fernandez G.E."/>
            <person name="Lomsadze A."/>
            <person name="Armour M."/>
            <person name="Olukolu B."/>
            <person name="Poorten T."/>
            <person name="Britton C."/>
            <person name="Davik J."/>
            <person name="Ashrafi H."/>
            <person name="Aiden E.L."/>
            <person name="Borodovsky M."/>
            <person name="Worthington M."/>
        </authorList>
    </citation>
    <scope>NUCLEOTIDE SEQUENCE [LARGE SCALE GENOMIC DNA]</scope>
    <source>
        <strain evidence="1">PI 553951</strain>
    </source>
</reference>
<proteinExistence type="predicted"/>
<accession>A0AAW1VX66</accession>
<name>A0AAW1VX66_RUBAR</name>
<keyword evidence="2" id="KW-1185">Reference proteome</keyword>
<organism evidence="1 2">
    <name type="scientific">Rubus argutus</name>
    <name type="common">Southern blackberry</name>
    <dbReference type="NCBI Taxonomy" id="59490"/>
    <lineage>
        <taxon>Eukaryota</taxon>
        <taxon>Viridiplantae</taxon>
        <taxon>Streptophyta</taxon>
        <taxon>Embryophyta</taxon>
        <taxon>Tracheophyta</taxon>
        <taxon>Spermatophyta</taxon>
        <taxon>Magnoliopsida</taxon>
        <taxon>eudicotyledons</taxon>
        <taxon>Gunneridae</taxon>
        <taxon>Pentapetalae</taxon>
        <taxon>rosids</taxon>
        <taxon>fabids</taxon>
        <taxon>Rosales</taxon>
        <taxon>Rosaceae</taxon>
        <taxon>Rosoideae</taxon>
        <taxon>Rosoideae incertae sedis</taxon>
        <taxon>Rubus</taxon>
    </lineage>
</organism>
<dbReference type="EMBL" id="JBEDUW010000007">
    <property type="protein sequence ID" value="KAK9912450.1"/>
    <property type="molecule type" value="Genomic_DNA"/>
</dbReference>
<protein>
    <submittedName>
        <fullName evidence="1">Uncharacterized protein</fullName>
    </submittedName>
</protein>
<evidence type="ECO:0000313" key="1">
    <source>
        <dbReference type="EMBL" id="KAK9912450.1"/>
    </source>
</evidence>
<gene>
    <name evidence="1" type="ORF">M0R45_036313</name>
</gene>
<dbReference type="AlphaFoldDB" id="A0AAW1VX66"/>
<comment type="caution">
    <text evidence="1">The sequence shown here is derived from an EMBL/GenBank/DDBJ whole genome shotgun (WGS) entry which is preliminary data.</text>
</comment>
<evidence type="ECO:0000313" key="2">
    <source>
        <dbReference type="Proteomes" id="UP001457282"/>
    </source>
</evidence>
<sequence length="78" mass="8565">MQADQHWRTQGMEAEGCGGFYNNLDIHPTSQLVYLLLPHSGIFSRKHCPGYPDTDYPAAGCVDPIHKGRVGVPASRVV</sequence>
<dbReference type="Proteomes" id="UP001457282">
    <property type="component" value="Unassembled WGS sequence"/>
</dbReference>